<gene>
    <name evidence="4" type="ORF">CVLEPA_LOCUS20427</name>
</gene>
<feature type="region of interest" description="Disordered" evidence="2">
    <location>
        <begin position="898"/>
        <end position="974"/>
    </location>
</feature>
<feature type="region of interest" description="Disordered" evidence="2">
    <location>
        <begin position="1291"/>
        <end position="1323"/>
    </location>
</feature>
<feature type="compositionally biased region" description="Basic and acidic residues" evidence="2">
    <location>
        <begin position="898"/>
        <end position="910"/>
    </location>
</feature>
<keyword evidence="1" id="KW-0853">WD repeat</keyword>
<evidence type="ECO:0000313" key="4">
    <source>
        <dbReference type="EMBL" id="CAK8688406.1"/>
    </source>
</evidence>
<dbReference type="PANTHER" id="PTHR45589">
    <property type="entry name" value="WD REPEAT DOMAIN 62, ISOFORM G"/>
    <property type="match status" value="1"/>
</dbReference>
<feature type="repeat" description="WD" evidence="1">
    <location>
        <begin position="636"/>
        <end position="668"/>
    </location>
</feature>
<dbReference type="PROSITE" id="PS50082">
    <property type="entry name" value="WD_REPEATS_2"/>
    <property type="match status" value="2"/>
</dbReference>
<comment type="caution">
    <text evidence="4">The sequence shown here is derived from an EMBL/GenBank/DDBJ whole genome shotgun (WGS) entry which is preliminary data.</text>
</comment>
<feature type="compositionally biased region" description="Basic and acidic residues" evidence="2">
    <location>
        <begin position="1202"/>
        <end position="1211"/>
    </location>
</feature>
<feature type="repeat" description="WD" evidence="1">
    <location>
        <begin position="130"/>
        <end position="173"/>
    </location>
</feature>
<dbReference type="InterPro" id="IPR052779">
    <property type="entry name" value="WDR62"/>
</dbReference>
<dbReference type="Pfam" id="PF12894">
    <property type="entry name" value="ANAPC4_WD40"/>
    <property type="match status" value="1"/>
</dbReference>
<feature type="compositionally biased region" description="Polar residues" evidence="2">
    <location>
        <begin position="916"/>
        <end position="938"/>
    </location>
</feature>
<evidence type="ECO:0000259" key="3">
    <source>
        <dbReference type="Pfam" id="PF12894"/>
    </source>
</evidence>
<dbReference type="InterPro" id="IPR015943">
    <property type="entry name" value="WD40/YVTN_repeat-like_dom_sf"/>
</dbReference>
<dbReference type="InterPro" id="IPR024977">
    <property type="entry name" value="Apc4-like_WD40_dom"/>
</dbReference>
<feature type="domain" description="Anaphase-promoting complex subunit 4-like WD40" evidence="3">
    <location>
        <begin position="422"/>
        <end position="476"/>
    </location>
</feature>
<sequence>MSERSNPGSKDSYYRRKKVYSGYHYRRRSRHAFSEQYSSELKHVLGLTLKSNCAFTCDPNTGLLAYPAGCVIVLYDPGSNKQSHIFNPGQKTITCLRFSRDGCFITTGEAGHQPCVRVFSLTDRCQVISLSGHKFGISSVSFSPSGKYVISIGYQHDNVINVWDWKKDKLAATNKVSTKVKSVAFAEDSSHFITVGNRHVKFWYLENSTTDNTTVPLKGRSAILDTLRNHIFCDVICGTGAQSHLTYAVTKSGILCQFNSKRTVEKFVELKCGGARTVRSIDDMILCGCATGSVHIFNSASLEFITEIFPPTQVRNQEIVATAIDMRNMWMHCVYSNHTLLVFDVMDFSQPQINSLFQFHNSCVWDVKVVPGSSECKSLPKDCFLTCSTDGSTRAWQCCENTCELLKVIKLDNASDKLSEEMTSKYEARSLCIRHDGKHLAIGDKAGNIHIYSLESFERLALIPTHDGDIFCMDYSTTGGVLASASRDRCVHTFSEEYAPTHTIADHSAAVTSVKFAPQENGFRLITCGADKSLYFCSITSNNGKTEISRDQHFVEKHSMSDMAVLEDSLLVACGTTLSEYDITGGKFRRSFRVNDSTATIFRIAVDSSRTLVANSCTDKHIYVVGFASGECLSVLSGHSEVAVALTFDLKNRLLSTSADSCVFVWSLTHNASEDLNQLQPASESSASTPESNLNKTNYFGAVIADDLSSEVNGTPRALNGNILPNLFNDDSREVDYNSSNNPADSILSTPRTPALPKWLIQQLPEGEETPFSLTPRHSLGKWGNKLEPDKVYEEIENLAKSYEVNSTISSHGDQELFSDKEDFNEVLENNLGGHDSSVSHLPAYDVVTRDDEVTDKEPDHDQCADVTNTAIIEPANSSTLPQVDKVEIIKGVDECAEHSNGDESDKSNELEAPTSEVQENSSSILNQSSRNEVTASSAPEVVDQNSKSSSIDSTQDSKASLEEETDEDVGVVTQSAHDEENFISPPLCVDPPEDQVQNSISLQEEINRSMSSTTSQLSNDDAPDLDSDITPQNSLPDPALEPVTTSFNKSDELCDITMEGNEEDVDIRNVIYGSKVDTTKDLASSKWDTDMTNASGLPTFVSTAAIQICLSPRSEKKSPILPESLKEDKDDVTDPIVTSQPSEEVNKACQEIVNHVLNSVNEVSKSDVTINKQDVNDNVIPNGSADHEIVFDLQNSTTSRAENDKVKNNFDETEDSDAAAEPSLQSSMNDESLAADKSLNGPSNQNEDNPEEDLNENDPNMNQSEKKPSIHKPAMPPAFAELLASLTKNRSPKVSPLTPAKSQALGRDYNSDGDSALKRAQQRQIRALHEAGDHNNGNESRRSLGAASYNRVNLVLNNNHSHDSQESSDSSCDTSYDAQLECQKASDDLLAIFDHAEAVYNKQMEFQNNSKASKNGNFFGFQKLVRAFQNINSRIGNLNLPNSINPEQKDEAPSRTVSLESLSDDVAVVSLLREYSNRLVDLVHHQVDNRANVVTEEADMV</sequence>
<proteinExistence type="predicted"/>
<dbReference type="InterPro" id="IPR036322">
    <property type="entry name" value="WD40_repeat_dom_sf"/>
</dbReference>
<dbReference type="SMART" id="SM00320">
    <property type="entry name" value="WD40"/>
    <property type="match status" value="10"/>
</dbReference>
<accession>A0ABP0G9B8</accession>
<organism evidence="4 5">
    <name type="scientific">Clavelina lepadiformis</name>
    <name type="common">Light-bulb sea squirt</name>
    <name type="synonym">Ascidia lepadiformis</name>
    <dbReference type="NCBI Taxonomy" id="159417"/>
    <lineage>
        <taxon>Eukaryota</taxon>
        <taxon>Metazoa</taxon>
        <taxon>Chordata</taxon>
        <taxon>Tunicata</taxon>
        <taxon>Ascidiacea</taxon>
        <taxon>Aplousobranchia</taxon>
        <taxon>Clavelinidae</taxon>
        <taxon>Clavelina</taxon>
    </lineage>
</organism>
<feature type="compositionally biased region" description="Low complexity" evidence="2">
    <location>
        <begin position="947"/>
        <end position="959"/>
    </location>
</feature>
<feature type="region of interest" description="Disordered" evidence="2">
    <location>
        <begin position="1007"/>
        <end position="1046"/>
    </location>
</feature>
<feature type="region of interest" description="Disordered" evidence="2">
    <location>
        <begin position="1195"/>
        <end position="1274"/>
    </location>
</feature>
<feature type="compositionally biased region" description="Polar residues" evidence="2">
    <location>
        <begin position="1007"/>
        <end position="1020"/>
    </location>
</feature>
<dbReference type="PANTHER" id="PTHR45589:SF1">
    <property type="entry name" value="WD REPEAT DOMAIN 62, ISOFORM G"/>
    <property type="match status" value="1"/>
</dbReference>
<dbReference type="SUPFAM" id="SSF50978">
    <property type="entry name" value="WD40 repeat-like"/>
    <property type="match status" value="2"/>
</dbReference>
<reference evidence="4 5" key="1">
    <citation type="submission" date="2024-02" db="EMBL/GenBank/DDBJ databases">
        <authorList>
            <person name="Daric V."/>
            <person name="Darras S."/>
        </authorList>
    </citation>
    <scope>NUCLEOTIDE SEQUENCE [LARGE SCALE GENOMIC DNA]</scope>
</reference>
<keyword evidence="5" id="KW-1185">Reference proteome</keyword>
<dbReference type="Proteomes" id="UP001642483">
    <property type="component" value="Unassembled WGS sequence"/>
</dbReference>
<evidence type="ECO:0000256" key="2">
    <source>
        <dbReference type="SAM" id="MobiDB-lite"/>
    </source>
</evidence>
<evidence type="ECO:0000256" key="1">
    <source>
        <dbReference type="PROSITE-ProRule" id="PRU00221"/>
    </source>
</evidence>
<dbReference type="Pfam" id="PF00400">
    <property type="entry name" value="WD40"/>
    <property type="match status" value="4"/>
</dbReference>
<evidence type="ECO:0000313" key="5">
    <source>
        <dbReference type="Proteomes" id="UP001642483"/>
    </source>
</evidence>
<dbReference type="InterPro" id="IPR001680">
    <property type="entry name" value="WD40_rpt"/>
</dbReference>
<name>A0ABP0G9B8_CLALP</name>
<dbReference type="Gene3D" id="2.130.10.10">
    <property type="entry name" value="YVTN repeat-like/Quinoprotein amine dehydrogenase"/>
    <property type="match status" value="3"/>
</dbReference>
<dbReference type="EMBL" id="CAWYQH010000108">
    <property type="protein sequence ID" value="CAK8688406.1"/>
    <property type="molecule type" value="Genomic_DNA"/>
</dbReference>
<protein>
    <recommendedName>
        <fullName evidence="3">Anaphase-promoting complex subunit 4-like WD40 domain-containing protein</fullName>
    </recommendedName>
</protein>